<proteinExistence type="inferred from homology"/>
<evidence type="ECO:0000313" key="9">
    <source>
        <dbReference type="EMBL" id="RGW63253.1"/>
    </source>
</evidence>
<dbReference type="AlphaFoldDB" id="A0A395XX40"/>
<feature type="transmembrane region" description="Helical" evidence="7">
    <location>
        <begin position="74"/>
        <end position="93"/>
    </location>
</feature>
<dbReference type="InterPro" id="IPR051539">
    <property type="entry name" value="T4SS-coupling_protein"/>
</dbReference>
<comment type="subcellular location">
    <subcellularLocation>
        <location evidence="1">Cell membrane</location>
        <topology evidence="1">Multi-pass membrane protein</topology>
    </subcellularLocation>
</comment>
<evidence type="ECO:0000313" key="10">
    <source>
        <dbReference type="Proteomes" id="UP000265775"/>
    </source>
</evidence>
<dbReference type="Gene3D" id="3.40.50.300">
    <property type="entry name" value="P-loop containing nucleotide triphosphate hydrolases"/>
    <property type="match status" value="1"/>
</dbReference>
<dbReference type="Pfam" id="PF02534">
    <property type="entry name" value="T4SS-DNA_transf"/>
    <property type="match status" value="1"/>
</dbReference>
<dbReference type="EMBL" id="QSAR01000015">
    <property type="protein sequence ID" value="RGW63253.1"/>
    <property type="molecule type" value="Genomic_DNA"/>
</dbReference>
<comment type="caution">
    <text evidence="9">The sequence shown here is derived from an EMBL/GenBank/DDBJ whole genome shotgun (WGS) entry which is preliminary data.</text>
</comment>
<name>A0A395XX40_BIFLN</name>
<evidence type="ECO:0000256" key="7">
    <source>
        <dbReference type="SAM" id="Phobius"/>
    </source>
</evidence>
<organism evidence="9 10">
    <name type="scientific">Bifidobacterium longum</name>
    <dbReference type="NCBI Taxonomy" id="216816"/>
    <lineage>
        <taxon>Bacteria</taxon>
        <taxon>Bacillati</taxon>
        <taxon>Actinomycetota</taxon>
        <taxon>Actinomycetes</taxon>
        <taxon>Bifidobacteriales</taxon>
        <taxon>Bifidobacteriaceae</taxon>
        <taxon>Bifidobacterium</taxon>
    </lineage>
</organism>
<evidence type="ECO:0000256" key="3">
    <source>
        <dbReference type="ARBA" id="ARBA00022475"/>
    </source>
</evidence>
<dbReference type="InterPro" id="IPR032689">
    <property type="entry name" value="TraG-D_C"/>
</dbReference>
<gene>
    <name evidence="9" type="ORF">DWV59_10405</name>
</gene>
<dbReference type="PANTHER" id="PTHR37937:SF1">
    <property type="entry name" value="CONJUGATIVE TRANSFER: DNA TRANSPORT"/>
    <property type="match status" value="1"/>
</dbReference>
<evidence type="ECO:0000256" key="4">
    <source>
        <dbReference type="ARBA" id="ARBA00022692"/>
    </source>
</evidence>
<feature type="transmembrane region" description="Helical" evidence="7">
    <location>
        <begin position="105"/>
        <end position="125"/>
    </location>
</feature>
<dbReference type="PANTHER" id="PTHR37937">
    <property type="entry name" value="CONJUGATIVE TRANSFER: DNA TRANSPORT"/>
    <property type="match status" value="1"/>
</dbReference>
<dbReference type="SUPFAM" id="SSF52540">
    <property type="entry name" value="P-loop containing nucleoside triphosphate hydrolases"/>
    <property type="match status" value="1"/>
</dbReference>
<evidence type="ECO:0000256" key="2">
    <source>
        <dbReference type="ARBA" id="ARBA00008806"/>
    </source>
</evidence>
<reference evidence="9 10" key="1">
    <citation type="submission" date="2018-08" db="EMBL/GenBank/DDBJ databases">
        <title>A genome reference for cultivated species of the human gut microbiota.</title>
        <authorList>
            <person name="Zou Y."/>
            <person name="Xue W."/>
            <person name="Luo G."/>
        </authorList>
    </citation>
    <scope>NUCLEOTIDE SEQUENCE [LARGE SCALE GENOMIC DNA]</scope>
    <source>
        <strain evidence="9 10">AF11-12</strain>
    </source>
</reference>
<evidence type="ECO:0000256" key="5">
    <source>
        <dbReference type="ARBA" id="ARBA00022989"/>
    </source>
</evidence>
<evidence type="ECO:0000256" key="1">
    <source>
        <dbReference type="ARBA" id="ARBA00004651"/>
    </source>
</evidence>
<dbReference type="Proteomes" id="UP000265775">
    <property type="component" value="Unassembled WGS sequence"/>
</dbReference>
<dbReference type="GO" id="GO:0005886">
    <property type="term" value="C:plasma membrane"/>
    <property type="evidence" value="ECO:0007669"/>
    <property type="project" value="UniProtKB-SubCell"/>
</dbReference>
<evidence type="ECO:0000256" key="6">
    <source>
        <dbReference type="ARBA" id="ARBA00023136"/>
    </source>
</evidence>
<dbReference type="CDD" id="cd01127">
    <property type="entry name" value="TrwB_TraG_TraD_VirD4"/>
    <property type="match status" value="1"/>
</dbReference>
<dbReference type="Pfam" id="PF12696">
    <property type="entry name" value="TraG-D_C"/>
    <property type="match status" value="1"/>
</dbReference>
<keyword evidence="6 7" id="KW-0472">Membrane</keyword>
<evidence type="ECO:0000259" key="8">
    <source>
        <dbReference type="Pfam" id="PF12696"/>
    </source>
</evidence>
<dbReference type="InterPro" id="IPR003688">
    <property type="entry name" value="TraG/VirD4"/>
</dbReference>
<accession>A0A395XX40</accession>
<comment type="similarity">
    <text evidence="2">Belongs to the VirD4/TraG family.</text>
</comment>
<sequence>MADASGDRPWYEELAPDLEGDAGRGVEGSSVDSRRRVMAVWRGFEDSRAGVWLAEHTRLLAALSREGSVLVRRLAAGVLLAAMAFTLLLFAAAGGDPVAGGLLSMPFWMAALAACAVLWAFWDAYRDSGERLVDRLSSAPGMATRRQVAAACGVREVMRTMVPSVLPAMLAAAMRERRMGGDPVWPRPWQAAMYVGECHHVGVWLSLEMHAYVLGPTRSGKTVTVVIPAVVEAPGFVLATSTRSDIISATRRLRERGVADPSNGARYGGRGRVHIFDPEGLGAADPLTRHNMRWTPLQGCEDPTTAMRRAQTLVGVGGLGQGSNNREWGVSAGGYIQALLYAAAISNLPISKCYEWSVSPRKALEAADLIREHTGEREMLRWADTIRGLETMDTRQRSSEWFGVRNAFAILADPKVRSTMDFSPRDPRLIDPRRMVEDHDTVYVLSRPKSQAGGGVNAGLFAVLLLDTFQEACQDLALSREASGPNLRKIEPPARFVLDELSNIETWGGLRNAITQGGGNGYQLLVVEQSRDMMVRDYDRETEQTVWNNCNRIMLGGVTDRDSLEWWGMQIGRHEVTRFESTWNPGQGPLGGVTERRGAEETVLPWELSRLPRGWMVVQPVREAPALVHAPHFMERGWWHDAKGDR</sequence>
<dbReference type="InterPro" id="IPR027417">
    <property type="entry name" value="P-loop_NTPase"/>
</dbReference>
<protein>
    <submittedName>
        <fullName evidence="9">Type VI secretion protein</fullName>
    </submittedName>
</protein>
<feature type="domain" description="TraD/TraG TraM recognition site" evidence="8">
    <location>
        <begin position="493"/>
        <end position="613"/>
    </location>
</feature>
<keyword evidence="5 7" id="KW-1133">Transmembrane helix</keyword>
<keyword evidence="3" id="KW-1003">Cell membrane</keyword>
<dbReference type="RefSeq" id="WP_117781901.1">
    <property type="nucleotide sequence ID" value="NZ_QSAR01000015.1"/>
</dbReference>
<keyword evidence="4 7" id="KW-0812">Transmembrane</keyword>